<evidence type="ECO:0000313" key="2">
    <source>
        <dbReference type="Proteomes" id="UP000826656"/>
    </source>
</evidence>
<comment type="caution">
    <text evidence="1">The sequence shown here is derived from an EMBL/GenBank/DDBJ whole genome shotgun (WGS) entry which is preliminary data.</text>
</comment>
<proteinExistence type="predicted"/>
<protein>
    <submittedName>
        <fullName evidence="1">Uncharacterized protein</fullName>
    </submittedName>
</protein>
<name>A0ABQ7WPG5_SOLTU</name>
<keyword evidence="2" id="KW-1185">Reference proteome</keyword>
<organism evidence="1 2">
    <name type="scientific">Solanum tuberosum</name>
    <name type="common">Potato</name>
    <dbReference type="NCBI Taxonomy" id="4113"/>
    <lineage>
        <taxon>Eukaryota</taxon>
        <taxon>Viridiplantae</taxon>
        <taxon>Streptophyta</taxon>
        <taxon>Embryophyta</taxon>
        <taxon>Tracheophyta</taxon>
        <taxon>Spermatophyta</taxon>
        <taxon>Magnoliopsida</taxon>
        <taxon>eudicotyledons</taxon>
        <taxon>Gunneridae</taxon>
        <taxon>Pentapetalae</taxon>
        <taxon>asterids</taxon>
        <taxon>lamiids</taxon>
        <taxon>Solanales</taxon>
        <taxon>Solanaceae</taxon>
        <taxon>Solanoideae</taxon>
        <taxon>Solaneae</taxon>
        <taxon>Solanum</taxon>
    </lineage>
</organism>
<gene>
    <name evidence="1" type="ORF">KY290_002235</name>
</gene>
<accession>A0ABQ7WPG5</accession>
<reference evidence="1 2" key="1">
    <citation type="journal article" date="2021" name="bioRxiv">
        <title>Chromosome-scale and haplotype-resolved genome assembly of a tetraploid potato cultivar.</title>
        <authorList>
            <person name="Sun H."/>
            <person name="Jiao W.-B."/>
            <person name="Krause K."/>
            <person name="Campoy J.A."/>
            <person name="Goel M."/>
            <person name="Folz-Donahue K."/>
            <person name="Kukat C."/>
            <person name="Huettel B."/>
            <person name="Schneeberger K."/>
        </authorList>
    </citation>
    <scope>NUCLEOTIDE SEQUENCE [LARGE SCALE GENOMIC DNA]</scope>
    <source>
        <strain evidence="1">SolTubOtavaFocal</strain>
        <tissue evidence="1">Leaves</tissue>
    </source>
</reference>
<dbReference type="Proteomes" id="UP000826656">
    <property type="component" value="Unassembled WGS sequence"/>
</dbReference>
<evidence type="ECO:0000313" key="1">
    <source>
        <dbReference type="EMBL" id="KAH0782637.1"/>
    </source>
</evidence>
<dbReference type="EMBL" id="JAIVGD010000001">
    <property type="protein sequence ID" value="KAH0782637.1"/>
    <property type="molecule type" value="Genomic_DNA"/>
</dbReference>
<sequence>MLAENSLETFTFLAALVKRTCPLHFHPLFAARPEKHLEYFHFISDEKAPGVRMAREALGVGLQTSTN</sequence>